<feature type="compositionally biased region" description="Polar residues" evidence="9">
    <location>
        <begin position="1833"/>
        <end position="1844"/>
    </location>
</feature>
<keyword evidence="6" id="KW-0206">Cytoskeleton</keyword>
<organism evidence="11 12">
    <name type="scientific">Acropora cervicornis</name>
    <name type="common">Staghorn coral</name>
    <dbReference type="NCBI Taxonomy" id="6130"/>
    <lineage>
        <taxon>Eukaryota</taxon>
        <taxon>Metazoa</taxon>
        <taxon>Cnidaria</taxon>
        <taxon>Anthozoa</taxon>
        <taxon>Hexacorallia</taxon>
        <taxon>Scleractinia</taxon>
        <taxon>Astrocoeniina</taxon>
        <taxon>Acroporidae</taxon>
        <taxon>Acropora</taxon>
    </lineage>
</organism>
<feature type="coiled-coil region" evidence="8">
    <location>
        <begin position="1205"/>
        <end position="1253"/>
    </location>
</feature>
<comment type="similarity">
    <text evidence="7">Belongs to the TRAFAC class myosin-kinesin ATPase superfamily. Kinesin family.</text>
</comment>
<feature type="compositionally biased region" description="Polar residues" evidence="9">
    <location>
        <begin position="1390"/>
        <end position="1408"/>
    </location>
</feature>
<dbReference type="PROSITE" id="PS00411">
    <property type="entry name" value="KINESIN_MOTOR_1"/>
    <property type="match status" value="1"/>
</dbReference>
<comment type="subcellular location">
    <subcellularLocation>
        <location evidence="1">Cytoplasm</location>
        <location evidence="1">Cytoskeleton</location>
    </subcellularLocation>
</comment>
<evidence type="ECO:0000256" key="6">
    <source>
        <dbReference type="ARBA" id="ARBA00023212"/>
    </source>
</evidence>
<dbReference type="CDD" id="cd00106">
    <property type="entry name" value="KISc"/>
    <property type="match status" value="1"/>
</dbReference>
<feature type="region of interest" description="Disordered" evidence="9">
    <location>
        <begin position="1830"/>
        <end position="1852"/>
    </location>
</feature>
<feature type="coiled-coil region" evidence="8">
    <location>
        <begin position="736"/>
        <end position="798"/>
    </location>
</feature>
<evidence type="ECO:0000313" key="12">
    <source>
        <dbReference type="Proteomes" id="UP001249851"/>
    </source>
</evidence>
<dbReference type="Proteomes" id="UP001249851">
    <property type="component" value="Unassembled WGS sequence"/>
</dbReference>
<dbReference type="GO" id="GO:0007052">
    <property type="term" value="P:mitotic spindle organization"/>
    <property type="evidence" value="ECO:0007669"/>
    <property type="project" value="TreeGrafter"/>
</dbReference>
<feature type="region of interest" description="Disordered" evidence="9">
    <location>
        <begin position="1390"/>
        <end position="1414"/>
    </location>
</feature>
<dbReference type="PANTHER" id="PTHR47969:SF15">
    <property type="entry name" value="CHROMOSOME-ASSOCIATED KINESIN KIF4A-RELATED"/>
    <property type="match status" value="1"/>
</dbReference>
<feature type="binding site" evidence="7">
    <location>
        <begin position="93"/>
        <end position="100"/>
    </location>
    <ligand>
        <name>ATP</name>
        <dbReference type="ChEBI" id="CHEBI:30616"/>
    </ligand>
</feature>
<dbReference type="InterPro" id="IPR027640">
    <property type="entry name" value="Kinesin-like_fam"/>
</dbReference>
<keyword evidence="4 7" id="KW-0067">ATP-binding</keyword>
<dbReference type="EMBL" id="JARQWQ010000004">
    <property type="protein sequence ID" value="KAK2572513.1"/>
    <property type="molecule type" value="Genomic_DNA"/>
</dbReference>
<feature type="coiled-coil region" evidence="8">
    <location>
        <begin position="929"/>
        <end position="995"/>
    </location>
</feature>
<comment type="caution">
    <text evidence="11">The sequence shown here is derived from an EMBL/GenBank/DDBJ whole genome shotgun (WGS) entry which is preliminary data.</text>
</comment>
<evidence type="ECO:0000256" key="5">
    <source>
        <dbReference type="ARBA" id="ARBA00023054"/>
    </source>
</evidence>
<feature type="coiled-coil region" evidence="8">
    <location>
        <begin position="1051"/>
        <end position="1092"/>
    </location>
</feature>
<evidence type="ECO:0000256" key="3">
    <source>
        <dbReference type="ARBA" id="ARBA00022741"/>
    </source>
</evidence>
<dbReference type="InterPro" id="IPR001752">
    <property type="entry name" value="Kinesin_motor_dom"/>
</dbReference>
<evidence type="ECO:0000256" key="2">
    <source>
        <dbReference type="ARBA" id="ARBA00022490"/>
    </source>
</evidence>
<feature type="coiled-coil region" evidence="8">
    <location>
        <begin position="1300"/>
        <end position="1352"/>
    </location>
</feature>
<keyword evidence="7" id="KW-0505">Motor protein</keyword>
<dbReference type="SUPFAM" id="SSF52540">
    <property type="entry name" value="P-loop containing nucleoside triphosphate hydrolases"/>
    <property type="match status" value="1"/>
</dbReference>
<keyword evidence="2" id="KW-0963">Cytoplasm</keyword>
<dbReference type="GO" id="GO:0007018">
    <property type="term" value="P:microtubule-based movement"/>
    <property type="evidence" value="ECO:0007669"/>
    <property type="project" value="InterPro"/>
</dbReference>
<dbReference type="GO" id="GO:0003777">
    <property type="term" value="F:microtubule motor activity"/>
    <property type="evidence" value="ECO:0007669"/>
    <property type="project" value="InterPro"/>
</dbReference>
<dbReference type="SMART" id="SM00129">
    <property type="entry name" value="KISc"/>
    <property type="match status" value="1"/>
</dbReference>
<evidence type="ECO:0000256" key="1">
    <source>
        <dbReference type="ARBA" id="ARBA00004245"/>
    </source>
</evidence>
<feature type="domain" description="Kinesin motor" evidence="10">
    <location>
        <begin position="9"/>
        <end position="377"/>
    </location>
</feature>
<dbReference type="PANTHER" id="PTHR47969">
    <property type="entry name" value="CHROMOSOME-ASSOCIATED KINESIN KIF4A-RELATED"/>
    <property type="match status" value="1"/>
</dbReference>
<gene>
    <name evidence="11" type="ORF">P5673_002768</name>
</gene>
<dbReference type="Pfam" id="PF00225">
    <property type="entry name" value="Kinesin"/>
    <property type="match status" value="2"/>
</dbReference>
<accession>A0AAD9R459</accession>
<protein>
    <submittedName>
        <fullName evidence="11">Kinesin-like protein KIF15-A</fullName>
    </submittedName>
</protein>
<sequence>MMDEQAASRVQVYVRIRPLGKGDVKRTEGKSAVNVDDEDHKKLRVVDGKKEKIFQFDHVLSPDATNEEVYQVVGKPLVEASMTGFNGILMAYGQTGAGKTHTLMASDGLATNVVSHVFALIDKDSTHSYAVTCSYLQIYQERIYDLLGTDKSGPEIFLREHPRKEYCVKSPEEIGRLLKSGKKKLAIAETKMNRQSSRSHAVCLLKIERLCVPRRYGGISDSMSSYDSFYTSGTSDAELSSDSGSLEALASYQYNEDDELLGRISSQTQGLAAIRGKLYVCDLAGSERVKKTKAEGERLQEAQSINSSLLALGNVIQALAEGKKRHIPYRNSTLTRLLQDGLDGNSKTSLIVCVSPSGRDVNETLCSLKFGLRAMKVHNVAQVNVEIDYEKMAKQLSESLEGKEREWRRQKSEYESYIMTLEAKRDTGSRHGPEKQVALSCHNTKERSNFPMTLEEEDLQDQTKTVLLADLFSMEPFYGLEDLLQIGTTGLAEGNANSASFSLTKKDLLLHSAETLLELTESIFAQSSLSAENSGAMPVLSMLDTPDKTNERPSRLLAPGRATLSKGDSSYERNFLRVRQTLGRLKRSTDTALLGFPPVLLDRRIDESEKDLQEYKKGLNELLKRLVATRASCSGAESVKAIDPLNLEESLNHLLLYKALLNSLLLLDKADMESRIGTLETQTFDYPGTIPVQFDCSSQSSDDFVPSSPLSGIRNLDGRLTSVDEGVVLESSSDSANSREKLAAHLENTMEELEGENKRLYDRTEELRKRCEQVEDENSELKLKLTEFEAKLEQRERKLSQSGKTILENCDIIELRDKIEEKEFEACELSARMEDLEGRNKTKDVTITVLKENERKLRAQLSEQRKRTEDVEERKAKLQLKVKQIEEKFEVELKEQEVKLLSVKEYERRLRAELCKEMTKKLTSAQARSREMGEKIFELETKLREAEQQYSTVKGLDNCARTALSDGIKSLTEKLRDAESQNKELKGLVQDSEERFLFSQREVLAAKQTEIDLREKVQLLELENCKTRERMNTRKEETFIRSSTGRTADRLEKLRKENSNLSLELKCFRENILRLERDLLRKDEEILNLRNESVDLSSEVCKLRNELDESNKGETKLKENLTRCSEETEKLVAKLATVQDELDKLRTRRDMQDEYGTNGNWSESSESTLLISDISFDIPAKPVNARAFLQEKGNTANLEESQTLTSDLAEELEGLQGVIDKLRQENVRVTEKNDILVREVKTLEANLSIVEKTFQVCRLENERLLQEINLKPAVAGTTTPLSTEKANELLSGKDSYGRSEVSLERRLADLESESVCMREEIGHDMAELKEKKESLEKKVGEASVVVDHLKQEILDLINGMLILQRYLNLHADKVLVCLELDEKSVQQFRPVQENECSSTPSEESNNDVSSEASETFSAKSSFSSRLLPDKEGLLNPSDVSIIRESKTEILRLHEDLKAKILAIKDALSRLPDATSHSGEENLENDQVTGTGLGRRTELMKEFGCNLLVDTSKSSSALPRLSRAERVKLSSLLSRLKEELVQERKMNDDCPSEGSDVCLLYDNLESKLSRLSCELAVREDEITKLLTQKKELQDELEECKKGLTVRCHCATKIPRQVEDNKQLKGKLMSHIEDTSRLESEIFEFMEYRQKLEGELDQIKGKIFDMEDELDVRKILMDRCITERAKENERDVSNSDSSKEDVDDLKPTLPRKKRKSHKHVTFESVDSGEWNDRLKNKRQLQETDVSDGVRLIADGWLEADMNSCEIDLCELLDSIPRDVPKKPPSPEELEIAEIANRLSGYDNMSFDDKLQYATLSKQGEKEFEDISSLKRVPSNGAQFDSNTTPGDTRVDGDDSERVTCQMCGLFKKRN</sequence>
<keyword evidence="5 8" id="KW-0175">Coiled coil</keyword>
<evidence type="ECO:0000256" key="4">
    <source>
        <dbReference type="ARBA" id="ARBA00022840"/>
    </source>
</evidence>
<evidence type="ECO:0000256" key="7">
    <source>
        <dbReference type="PROSITE-ProRule" id="PRU00283"/>
    </source>
</evidence>
<evidence type="ECO:0000313" key="11">
    <source>
        <dbReference type="EMBL" id="KAK2572513.1"/>
    </source>
</evidence>
<reference evidence="11" key="1">
    <citation type="journal article" date="2023" name="G3 (Bethesda)">
        <title>Whole genome assembly and annotation of the endangered Caribbean coral Acropora cervicornis.</title>
        <authorList>
            <person name="Selwyn J.D."/>
            <person name="Vollmer S.V."/>
        </authorList>
    </citation>
    <scope>NUCLEOTIDE SEQUENCE</scope>
    <source>
        <strain evidence="11">K2</strain>
    </source>
</reference>
<dbReference type="GO" id="GO:0008017">
    <property type="term" value="F:microtubule binding"/>
    <property type="evidence" value="ECO:0007669"/>
    <property type="project" value="InterPro"/>
</dbReference>
<keyword evidence="12" id="KW-1185">Reference proteome</keyword>
<proteinExistence type="inferred from homology"/>
<dbReference type="PROSITE" id="PS50067">
    <property type="entry name" value="KINESIN_MOTOR_2"/>
    <property type="match status" value="1"/>
</dbReference>
<keyword evidence="3 7" id="KW-0547">Nucleotide-binding</keyword>
<feature type="region of interest" description="Disordered" evidence="9">
    <location>
        <begin position="1684"/>
        <end position="1720"/>
    </location>
</feature>
<evidence type="ECO:0000259" key="10">
    <source>
        <dbReference type="PROSITE" id="PS50067"/>
    </source>
</evidence>
<feature type="compositionally biased region" description="Basic and acidic residues" evidence="9">
    <location>
        <begin position="1684"/>
        <end position="1704"/>
    </location>
</feature>
<dbReference type="PRINTS" id="PR00380">
    <property type="entry name" value="KINESINHEAVY"/>
</dbReference>
<dbReference type="GO" id="GO:0005875">
    <property type="term" value="C:microtubule associated complex"/>
    <property type="evidence" value="ECO:0007669"/>
    <property type="project" value="TreeGrafter"/>
</dbReference>
<reference evidence="11" key="2">
    <citation type="journal article" date="2023" name="Science">
        <title>Genomic signatures of disease resistance in endangered staghorn corals.</title>
        <authorList>
            <person name="Vollmer S.V."/>
            <person name="Selwyn J.D."/>
            <person name="Despard B.A."/>
            <person name="Roesel C.L."/>
        </authorList>
    </citation>
    <scope>NUCLEOTIDE SEQUENCE</scope>
    <source>
        <strain evidence="11">K2</strain>
    </source>
</reference>
<dbReference type="InterPro" id="IPR019821">
    <property type="entry name" value="Kinesin_motor_CS"/>
</dbReference>
<feature type="coiled-coil region" evidence="8">
    <location>
        <begin position="847"/>
        <end position="895"/>
    </location>
</feature>
<name>A0AAD9R459_ACRCE</name>
<dbReference type="GO" id="GO:0051231">
    <property type="term" value="P:spindle elongation"/>
    <property type="evidence" value="ECO:0007669"/>
    <property type="project" value="TreeGrafter"/>
</dbReference>
<dbReference type="Gene3D" id="3.40.850.10">
    <property type="entry name" value="Kinesin motor domain"/>
    <property type="match status" value="1"/>
</dbReference>
<evidence type="ECO:0000256" key="9">
    <source>
        <dbReference type="SAM" id="MobiDB-lite"/>
    </source>
</evidence>
<dbReference type="InterPro" id="IPR036961">
    <property type="entry name" value="Kinesin_motor_dom_sf"/>
</dbReference>
<dbReference type="InterPro" id="IPR027417">
    <property type="entry name" value="P-loop_NTPase"/>
</dbReference>
<dbReference type="GO" id="GO:0005524">
    <property type="term" value="F:ATP binding"/>
    <property type="evidence" value="ECO:0007669"/>
    <property type="project" value="UniProtKB-UniRule"/>
</dbReference>
<evidence type="ECO:0000256" key="8">
    <source>
        <dbReference type="SAM" id="Coils"/>
    </source>
</evidence>
<feature type="coiled-coil region" evidence="8">
    <location>
        <begin position="1560"/>
        <end position="1601"/>
    </location>
</feature>
<feature type="compositionally biased region" description="Basic residues" evidence="9">
    <location>
        <begin position="1707"/>
        <end position="1717"/>
    </location>
</feature>